<protein>
    <submittedName>
        <fullName evidence="1">Uncharacterized protein</fullName>
    </submittedName>
</protein>
<name>A0ABQ9CVF7_9PASS</name>
<dbReference type="EMBL" id="WHWB01034448">
    <property type="protein sequence ID" value="KAJ7409896.1"/>
    <property type="molecule type" value="Genomic_DNA"/>
</dbReference>
<organism evidence="1 2">
    <name type="scientific">Willisornis vidua</name>
    <name type="common">Xingu scale-backed antbird</name>
    <dbReference type="NCBI Taxonomy" id="1566151"/>
    <lineage>
        <taxon>Eukaryota</taxon>
        <taxon>Metazoa</taxon>
        <taxon>Chordata</taxon>
        <taxon>Craniata</taxon>
        <taxon>Vertebrata</taxon>
        <taxon>Euteleostomi</taxon>
        <taxon>Archelosauria</taxon>
        <taxon>Archosauria</taxon>
        <taxon>Dinosauria</taxon>
        <taxon>Saurischia</taxon>
        <taxon>Theropoda</taxon>
        <taxon>Coelurosauria</taxon>
        <taxon>Aves</taxon>
        <taxon>Neognathae</taxon>
        <taxon>Neoaves</taxon>
        <taxon>Telluraves</taxon>
        <taxon>Australaves</taxon>
        <taxon>Passeriformes</taxon>
        <taxon>Thamnophilidae</taxon>
        <taxon>Willisornis</taxon>
    </lineage>
</organism>
<reference evidence="1" key="1">
    <citation type="submission" date="2019-10" db="EMBL/GenBank/DDBJ databases">
        <authorList>
            <person name="Soares A.E.R."/>
            <person name="Aleixo A."/>
            <person name="Schneider P."/>
            <person name="Miyaki C.Y."/>
            <person name="Schneider M.P."/>
            <person name="Mello C."/>
            <person name="Vasconcelos A.T.R."/>
        </authorList>
    </citation>
    <scope>NUCLEOTIDE SEQUENCE</scope>
    <source>
        <tissue evidence="1">Muscle</tissue>
    </source>
</reference>
<evidence type="ECO:0000313" key="1">
    <source>
        <dbReference type="EMBL" id="KAJ7409896.1"/>
    </source>
</evidence>
<gene>
    <name evidence="1" type="ORF">WISP_111635</name>
</gene>
<sequence length="81" mass="9424">MKIKSKCKVKGDSSTPLSALERLSLAYCVQLWDSQYEKDMNLLEWVLEEDHEDDQRNGAYPLYVHEDKLREMGLLSTENTS</sequence>
<keyword evidence="2" id="KW-1185">Reference proteome</keyword>
<dbReference type="Proteomes" id="UP001145742">
    <property type="component" value="Unassembled WGS sequence"/>
</dbReference>
<proteinExistence type="predicted"/>
<accession>A0ABQ9CVF7</accession>
<comment type="caution">
    <text evidence="1">The sequence shown here is derived from an EMBL/GenBank/DDBJ whole genome shotgun (WGS) entry which is preliminary data.</text>
</comment>
<evidence type="ECO:0000313" key="2">
    <source>
        <dbReference type="Proteomes" id="UP001145742"/>
    </source>
</evidence>